<comment type="caution">
    <text evidence="2">The sequence shown here is derived from an EMBL/GenBank/DDBJ whole genome shotgun (WGS) entry which is preliminary data.</text>
</comment>
<dbReference type="Gene3D" id="3.90.1200.10">
    <property type="match status" value="1"/>
</dbReference>
<accession>A0A7C9IKJ5</accession>
<name>A0A7C9IKJ5_9RHOB</name>
<dbReference type="AlphaFoldDB" id="A0A7C9IKJ5"/>
<dbReference type="SUPFAM" id="SSF56112">
    <property type="entry name" value="Protein kinase-like (PK-like)"/>
    <property type="match status" value="1"/>
</dbReference>
<dbReference type="Proteomes" id="UP000480350">
    <property type="component" value="Unassembled WGS sequence"/>
</dbReference>
<keyword evidence="2" id="KW-0808">Transferase</keyword>
<feature type="domain" description="Aminoglycoside phosphotransferase" evidence="1">
    <location>
        <begin position="114"/>
        <end position="166"/>
    </location>
</feature>
<proteinExistence type="predicted"/>
<protein>
    <submittedName>
        <fullName evidence="2">Phosphotransferase</fullName>
    </submittedName>
</protein>
<dbReference type="InterPro" id="IPR011009">
    <property type="entry name" value="Kinase-like_dom_sf"/>
</dbReference>
<dbReference type="GO" id="GO:0016740">
    <property type="term" value="F:transferase activity"/>
    <property type="evidence" value="ECO:0007669"/>
    <property type="project" value="UniProtKB-KW"/>
</dbReference>
<evidence type="ECO:0000313" key="3">
    <source>
        <dbReference type="Proteomes" id="UP000480350"/>
    </source>
</evidence>
<gene>
    <name evidence="2" type="ORF">GQ651_17490</name>
</gene>
<dbReference type="InterPro" id="IPR002575">
    <property type="entry name" value="Aminoglycoside_PTrfase"/>
</dbReference>
<organism evidence="2 3">
    <name type="scientific">Kangsaoukella pontilimi</name>
    <dbReference type="NCBI Taxonomy" id="2691042"/>
    <lineage>
        <taxon>Bacteria</taxon>
        <taxon>Pseudomonadati</taxon>
        <taxon>Pseudomonadota</taxon>
        <taxon>Alphaproteobacteria</taxon>
        <taxon>Rhodobacterales</taxon>
        <taxon>Paracoccaceae</taxon>
        <taxon>Kangsaoukella</taxon>
    </lineage>
</organism>
<dbReference type="EMBL" id="WUPT01000004">
    <property type="protein sequence ID" value="MXQ09642.1"/>
    <property type="molecule type" value="Genomic_DNA"/>
</dbReference>
<dbReference type="Pfam" id="PF01636">
    <property type="entry name" value="APH"/>
    <property type="match status" value="1"/>
</dbReference>
<dbReference type="RefSeq" id="WP_160765570.1">
    <property type="nucleotide sequence ID" value="NZ_WUPT01000004.1"/>
</dbReference>
<sequence>MVRSGKEEILAGGNTNRVVRIGDTVRRGVTPHGKTIHEFLLHLEQKGIAAPRFKGIDGAGREILSFIEGDTGLPESLWNTDLALLQAAEMLRALHDASLDFAPSHPPSWASYEQDASLREVICHNDFAPYNLVFRSGVPVAVLDFDLCGPGPRCRDLAYLAYWMVPLSFSSADLRPISERDMRNGSIRLKRICAAYGGQAPGAVLQMVPAILQHLSDEESVGLMVGKDAADRLKERGHLEHWAREAAAFDAMSDGLFANLSD</sequence>
<reference evidence="2 3" key="1">
    <citation type="submission" date="2019-12" db="EMBL/GenBank/DDBJ databases">
        <authorList>
            <person name="Lee S.D."/>
        </authorList>
    </citation>
    <scope>NUCLEOTIDE SEQUENCE [LARGE SCALE GENOMIC DNA]</scope>
    <source>
        <strain evidence="2 3">GH1-50</strain>
    </source>
</reference>
<evidence type="ECO:0000313" key="2">
    <source>
        <dbReference type="EMBL" id="MXQ09642.1"/>
    </source>
</evidence>
<evidence type="ECO:0000259" key="1">
    <source>
        <dbReference type="Pfam" id="PF01636"/>
    </source>
</evidence>
<reference evidence="2 3" key="2">
    <citation type="submission" date="2020-03" db="EMBL/GenBank/DDBJ databases">
        <title>Kangsaoukella pontilimi gen. nov., sp. nov., a new member of the family Rhodobacteraceae isolated from a tidal mudflat.</title>
        <authorList>
            <person name="Kim I.S."/>
        </authorList>
    </citation>
    <scope>NUCLEOTIDE SEQUENCE [LARGE SCALE GENOMIC DNA]</scope>
    <source>
        <strain evidence="2 3">GH1-50</strain>
    </source>
</reference>
<keyword evidence="3" id="KW-1185">Reference proteome</keyword>